<dbReference type="PANTHER" id="PTHR30121">
    <property type="entry name" value="UNCHARACTERIZED PROTEIN YJGR-RELATED"/>
    <property type="match status" value="1"/>
</dbReference>
<organism evidence="5 6">
    <name type="scientific">Candidatus Berkelbacteria bacterium CG08_land_8_20_14_0_20_39_8</name>
    <dbReference type="NCBI Taxonomy" id="1974511"/>
    <lineage>
        <taxon>Bacteria</taxon>
        <taxon>Candidatus Berkelbacteria</taxon>
    </lineage>
</organism>
<evidence type="ECO:0000259" key="3">
    <source>
        <dbReference type="Pfam" id="PF01935"/>
    </source>
</evidence>
<dbReference type="InterPro" id="IPR002789">
    <property type="entry name" value="HerA_central"/>
</dbReference>
<feature type="domain" description="Helicase HerA central" evidence="3">
    <location>
        <begin position="406"/>
        <end position="478"/>
    </location>
</feature>
<evidence type="ECO:0008006" key="7">
    <source>
        <dbReference type="Google" id="ProtNLM"/>
    </source>
</evidence>
<feature type="region of interest" description="Disordered" evidence="1">
    <location>
        <begin position="813"/>
        <end position="850"/>
    </location>
</feature>
<evidence type="ECO:0000313" key="6">
    <source>
        <dbReference type="Proteomes" id="UP000229896"/>
    </source>
</evidence>
<evidence type="ECO:0000256" key="1">
    <source>
        <dbReference type="SAM" id="MobiDB-lite"/>
    </source>
</evidence>
<dbReference type="SUPFAM" id="SSF52540">
    <property type="entry name" value="P-loop containing nucleoside triphosphate hydrolases"/>
    <property type="match status" value="1"/>
</dbReference>
<proteinExistence type="predicted"/>
<evidence type="ECO:0000256" key="2">
    <source>
        <dbReference type="SAM" id="Phobius"/>
    </source>
</evidence>
<feature type="domain" description="DUF8128" evidence="4">
    <location>
        <begin position="36"/>
        <end position="360"/>
    </location>
</feature>
<feature type="compositionally biased region" description="Basic and acidic residues" evidence="1">
    <location>
        <begin position="967"/>
        <end position="978"/>
    </location>
</feature>
<feature type="compositionally biased region" description="Basic and acidic residues" evidence="1">
    <location>
        <begin position="987"/>
        <end position="1008"/>
    </location>
</feature>
<dbReference type="InterPro" id="IPR058441">
    <property type="entry name" value="DUF8128"/>
</dbReference>
<keyword evidence="2" id="KW-0812">Transmembrane</keyword>
<dbReference type="EMBL" id="PEXI01000094">
    <property type="protein sequence ID" value="PIU24073.1"/>
    <property type="molecule type" value="Genomic_DNA"/>
</dbReference>
<dbReference type="CDD" id="cd01127">
    <property type="entry name" value="TrwB_TraG_TraD_VirD4"/>
    <property type="match status" value="2"/>
</dbReference>
<evidence type="ECO:0000313" key="5">
    <source>
        <dbReference type="EMBL" id="PIU24073.1"/>
    </source>
</evidence>
<accession>A0A2M6YBJ9</accession>
<feature type="transmembrane region" description="Helical" evidence="2">
    <location>
        <begin position="6"/>
        <end position="24"/>
    </location>
</feature>
<dbReference type="InterPro" id="IPR027417">
    <property type="entry name" value="P-loop_NTPase"/>
</dbReference>
<dbReference type="AlphaFoldDB" id="A0A2M6YBJ9"/>
<dbReference type="PANTHER" id="PTHR30121:SF11">
    <property type="entry name" value="AAA+ ATPASE DOMAIN-CONTAINING PROTEIN"/>
    <property type="match status" value="1"/>
</dbReference>
<protein>
    <recommendedName>
        <fullName evidence="7">Type IV secretion system coupling protein TraD DNA-binding domain-containing protein</fullName>
    </recommendedName>
</protein>
<keyword evidence="2" id="KW-0472">Membrane</keyword>
<dbReference type="Pfam" id="PF01935">
    <property type="entry name" value="DUF87"/>
    <property type="match status" value="1"/>
</dbReference>
<sequence length="1040" mass="117691">MTFLLYLIYIVLIIGPLYFLYLWWRVSEQKKKIGWVEKQEYETLLIEVPKNNEKAPLAAEQMFASIHGIYSDSSDFQPSLSFEIVSIDKFIQFYIHVPKHLVDFVEGQIYAQYPTVEINKIDDYTNQTKIEGKFSASCELVLTKPDVFPIKLFSDFEVDPLSGITSVMSKIQSDEIIWLQFIIRPVGDEWQETGIEYIDKVKKGHDKIVSLKDVPKVFVKTFKEFGHNFLKLLLNPHAELEGPAVASEIKLSGPVEEALKSIEFKIVKLGFETKIRILAIASDPAIARTKVQGLAATFKQFNTTNANGFKQTEIVVNDDEFIQNYKDRDFIDKGYVLNISELAAVFHLPHQTVETPHIVWAGSKKGEPPSNLPLAENVDAKSITILGETNFRNVFRKFGIKIEDRRRHCYIIGKSGTGKSTLIENMAIDDVIENRGVIIVDPHGELADKILACVPNDRKEDVVVFDPADRAFPIAFNLLDKVEDDFKGMVASGFVGIFKKIFGDSWGPRLEHILRNTVLALLDFPESTMLDIPRMLTEKRFREKVVSFVVDPVIKEFWINEFAQYDAKFRTEAVSPILNKVGQFLSTATIRNIVGQPHSRVNIRDIMDGQKILLINLSRGKIGEDNSALLGAMMITKIQLSAMSRADVTIDQRPDCYLYVDEFQNFATESFAVILSEARKYNLNLTIANQYITQMPEIVRDAVFGNAGTIIAFRVGGTDADFLVKEFEPIFDANDLVNLDRYQIYTKLLIDGITKPAFSARTLPPVDIISGNRDEIVQLSREKYASDRKDVELMIVEKSQQLENELKAEANEYFNNKKSGSSQSDFRAEDRGFQKPRASFDKPEAPAKTNVADQIQTNETVASETEQTVEEDKKPRFLRWKNIIGDKVYKEQTARGGIKWYVGQKITPEMFEEQGITLGKNGKEMIGIMEQAYNLKIKTKAGESSEKKNDDQAKSIESVPAAKKIIVDDQKELNDQSKTETMSDVIDDQRGSLDDNQKLENTKIRAVDDNFSEEETQSAVSNAGQQADEKSMEEGVAVKL</sequence>
<evidence type="ECO:0000259" key="4">
    <source>
        <dbReference type="Pfam" id="PF26449"/>
    </source>
</evidence>
<dbReference type="Proteomes" id="UP000229896">
    <property type="component" value="Unassembled WGS sequence"/>
</dbReference>
<keyword evidence="2" id="KW-1133">Transmembrane helix</keyword>
<name>A0A2M6YBJ9_9BACT</name>
<dbReference type="Gene3D" id="3.40.50.300">
    <property type="entry name" value="P-loop containing nucleotide triphosphate hydrolases"/>
    <property type="match status" value="2"/>
</dbReference>
<reference evidence="6" key="1">
    <citation type="submission" date="2017-09" db="EMBL/GenBank/DDBJ databases">
        <title>Depth-based differentiation of microbial function through sediment-hosted aquifers and enrichment of novel symbionts in the deep terrestrial subsurface.</title>
        <authorList>
            <person name="Probst A.J."/>
            <person name="Ladd B."/>
            <person name="Jarett J.K."/>
            <person name="Geller-Mcgrath D.E."/>
            <person name="Sieber C.M.K."/>
            <person name="Emerson J.B."/>
            <person name="Anantharaman K."/>
            <person name="Thomas B.C."/>
            <person name="Malmstrom R."/>
            <person name="Stieglmeier M."/>
            <person name="Klingl A."/>
            <person name="Woyke T."/>
            <person name="Ryan C.M."/>
            <person name="Banfield J.F."/>
        </authorList>
    </citation>
    <scope>NUCLEOTIDE SEQUENCE [LARGE SCALE GENOMIC DNA]</scope>
</reference>
<comment type="caution">
    <text evidence="5">The sequence shown here is derived from an EMBL/GenBank/DDBJ whole genome shotgun (WGS) entry which is preliminary data.</text>
</comment>
<gene>
    <name evidence="5" type="ORF">COT12_03000</name>
</gene>
<feature type="compositionally biased region" description="Basic and acidic residues" evidence="1">
    <location>
        <begin position="826"/>
        <end position="845"/>
    </location>
</feature>
<dbReference type="Pfam" id="PF26449">
    <property type="entry name" value="DUF8128"/>
    <property type="match status" value="1"/>
</dbReference>
<feature type="region of interest" description="Disordered" evidence="1">
    <location>
        <begin position="967"/>
        <end position="1040"/>
    </location>
</feature>
<feature type="compositionally biased region" description="Polar residues" evidence="1">
    <location>
        <begin position="813"/>
        <end position="825"/>
    </location>
</feature>
<dbReference type="InterPro" id="IPR051162">
    <property type="entry name" value="T4SS_component"/>
</dbReference>